<keyword evidence="8 10" id="KW-0472">Membrane</keyword>
<evidence type="ECO:0000259" key="15">
    <source>
        <dbReference type="Pfam" id="PF07715"/>
    </source>
</evidence>
<evidence type="ECO:0000256" key="11">
    <source>
        <dbReference type="PROSITE-ProRule" id="PRU10144"/>
    </source>
</evidence>
<evidence type="ECO:0000256" key="12">
    <source>
        <dbReference type="RuleBase" id="RU003357"/>
    </source>
</evidence>
<dbReference type="PANTHER" id="PTHR30069:SF41">
    <property type="entry name" value="HEME_HEMOPEXIN UTILIZATION PROTEIN C"/>
    <property type="match status" value="1"/>
</dbReference>
<dbReference type="AlphaFoldDB" id="A0A939IRA2"/>
<dbReference type="InterPro" id="IPR039426">
    <property type="entry name" value="TonB-dep_rcpt-like"/>
</dbReference>
<dbReference type="Gene3D" id="2.40.170.20">
    <property type="entry name" value="TonB-dependent receptor, beta-barrel domain"/>
    <property type="match status" value="1"/>
</dbReference>
<dbReference type="InterPro" id="IPR010917">
    <property type="entry name" value="TonB_rcpt_CS"/>
</dbReference>
<evidence type="ECO:0000256" key="10">
    <source>
        <dbReference type="PROSITE-ProRule" id="PRU01360"/>
    </source>
</evidence>
<proteinExistence type="inferred from homology"/>
<evidence type="ECO:0000256" key="2">
    <source>
        <dbReference type="ARBA" id="ARBA00009810"/>
    </source>
</evidence>
<evidence type="ECO:0000259" key="14">
    <source>
        <dbReference type="Pfam" id="PF00593"/>
    </source>
</evidence>
<dbReference type="SUPFAM" id="SSF56935">
    <property type="entry name" value="Porins"/>
    <property type="match status" value="1"/>
</dbReference>
<feature type="domain" description="TonB-dependent receptor plug" evidence="15">
    <location>
        <begin position="38"/>
        <end position="128"/>
    </location>
</feature>
<dbReference type="Pfam" id="PF00593">
    <property type="entry name" value="TonB_dep_Rec_b-barrel"/>
    <property type="match status" value="1"/>
</dbReference>
<keyword evidence="5 10" id="KW-0812">Transmembrane</keyword>
<dbReference type="GO" id="GO:0044718">
    <property type="term" value="P:siderophore transmembrane transport"/>
    <property type="evidence" value="ECO:0007669"/>
    <property type="project" value="TreeGrafter"/>
</dbReference>
<reference evidence="16" key="1">
    <citation type="submission" date="2021-03" db="EMBL/GenBank/DDBJ databases">
        <title>novel species isolated from a fishpond in China.</title>
        <authorList>
            <person name="Lu H."/>
            <person name="Cai Z."/>
        </authorList>
    </citation>
    <scope>NUCLEOTIDE SEQUENCE</scope>
    <source>
        <strain evidence="16">JCM 30855</strain>
    </source>
</reference>
<dbReference type="PROSITE" id="PS01156">
    <property type="entry name" value="TONB_DEPENDENT_REC_2"/>
    <property type="match status" value="1"/>
</dbReference>
<comment type="caution">
    <text evidence="16">The sequence shown here is derived from an EMBL/GenBank/DDBJ whole genome shotgun (WGS) entry which is preliminary data.</text>
</comment>
<evidence type="ECO:0000313" key="16">
    <source>
        <dbReference type="EMBL" id="MBN7825437.1"/>
    </source>
</evidence>
<dbReference type="InterPro" id="IPR036942">
    <property type="entry name" value="Beta-barrel_TonB_sf"/>
</dbReference>
<comment type="similarity">
    <text evidence="2 10 12">Belongs to the TonB-dependent receptor family.</text>
</comment>
<dbReference type="Pfam" id="PF07715">
    <property type="entry name" value="Plug"/>
    <property type="match status" value="1"/>
</dbReference>
<dbReference type="RefSeq" id="WP_206573544.1">
    <property type="nucleotide sequence ID" value="NZ_JAFKCV010000004.1"/>
</dbReference>
<keyword evidence="16" id="KW-0675">Receptor</keyword>
<dbReference type="InterPro" id="IPR000531">
    <property type="entry name" value="Beta-barrel_TonB"/>
</dbReference>
<feature type="signal peptide" evidence="13">
    <location>
        <begin position="1"/>
        <end position="21"/>
    </location>
</feature>
<name>A0A939IRA2_9ALTE</name>
<protein>
    <submittedName>
        <fullName evidence="16">TonB-dependent receptor</fullName>
    </submittedName>
</protein>
<dbReference type="InterPro" id="IPR012910">
    <property type="entry name" value="Plug_dom"/>
</dbReference>
<dbReference type="CDD" id="cd01347">
    <property type="entry name" value="ligand_gated_channel"/>
    <property type="match status" value="1"/>
</dbReference>
<comment type="subcellular location">
    <subcellularLocation>
        <location evidence="1 10">Cell outer membrane</location>
        <topology evidence="1 10">Multi-pass membrane protein</topology>
    </subcellularLocation>
</comment>
<evidence type="ECO:0000256" key="5">
    <source>
        <dbReference type="ARBA" id="ARBA00022692"/>
    </source>
</evidence>
<evidence type="ECO:0000313" key="17">
    <source>
        <dbReference type="Proteomes" id="UP000664654"/>
    </source>
</evidence>
<dbReference type="Proteomes" id="UP000664654">
    <property type="component" value="Unassembled WGS sequence"/>
</dbReference>
<dbReference type="PANTHER" id="PTHR30069">
    <property type="entry name" value="TONB-DEPENDENT OUTER MEMBRANE RECEPTOR"/>
    <property type="match status" value="1"/>
</dbReference>
<evidence type="ECO:0000256" key="7">
    <source>
        <dbReference type="ARBA" id="ARBA00023077"/>
    </source>
</evidence>
<keyword evidence="4 10" id="KW-1134">Transmembrane beta strand</keyword>
<keyword evidence="17" id="KW-1185">Reference proteome</keyword>
<accession>A0A939IRA2</accession>
<feature type="domain" description="TonB-dependent receptor-like beta-barrel" evidence="14">
    <location>
        <begin position="220"/>
        <end position="618"/>
    </location>
</feature>
<feature type="chain" id="PRO_5036784473" evidence="13">
    <location>
        <begin position="22"/>
        <end position="660"/>
    </location>
</feature>
<keyword evidence="7 12" id="KW-0798">TonB box</keyword>
<evidence type="ECO:0000256" key="1">
    <source>
        <dbReference type="ARBA" id="ARBA00004571"/>
    </source>
</evidence>
<evidence type="ECO:0000256" key="4">
    <source>
        <dbReference type="ARBA" id="ARBA00022452"/>
    </source>
</evidence>
<keyword evidence="3 10" id="KW-0813">Transport</keyword>
<organism evidence="16 17">
    <name type="scientific">Bowmanella dokdonensis</name>
    <dbReference type="NCBI Taxonomy" id="751969"/>
    <lineage>
        <taxon>Bacteria</taxon>
        <taxon>Pseudomonadati</taxon>
        <taxon>Pseudomonadota</taxon>
        <taxon>Gammaproteobacteria</taxon>
        <taxon>Alteromonadales</taxon>
        <taxon>Alteromonadaceae</taxon>
        <taxon>Bowmanella</taxon>
    </lineage>
</organism>
<feature type="short sequence motif" description="TonB C-terminal box" evidence="11">
    <location>
        <begin position="643"/>
        <end position="660"/>
    </location>
</feature>
<dbReference type="Gene3D" id="2.170.130.10">
    <property type="entry name" value="TonB-dependent receptor, plug domain"/>
    <property type="match status" value="1"/>
</dbReference>
<dbReference type="PROSITE" id="PS52016">
    <property type="entry name" value="TONB_DEPENDENT_REC_3"/>
    <property type="match status" value="1"/>
</dbReference>
<dbReference type="EMBL" id="JAFKCV010000004">
    <property type="protein sequence ID" value="MBN7825437.1"/>
    <property type="molecule type" value="Genomic_DNA"/>
</dbReference>
<evidence type="ECO:0000256" key="3">
    <source>
        <dbReference type="ARBA" id="ARBA00022448"/>
    </source>
</evidence>
<evidence type="ECO:0000256" key="6">
    <source>
        <dbReference type="ARBA" id="ARBA00022729"/>
    </source>
</evidence>
<dbReference type="GO" id="GO:0009279">
    <property type="term" value="C:cell outer membrane"/>
    <property type="evidence" value="ECO:0007669"/>
    <property type="project" value="UniProtKB-SubCell"/>
</dbReference>
<gene>
    <name evidence="16" type="ORF">J0A66_09410</name>
</gene>
<keyword evidence="9 10" id="KW-0998">Cell outer membrane</keyword>
<evidence type="ECO:0000256" key="9">
    <source>
        <dbReference type="ARBA" id="ARBA00023237"/>
    </source>
</evidence>
<sequence length="660" mass="72963">MTVKPLPLAISLLFTSTALLADDGIEHLQVWGTQVKSSSVYVGEQDIAAKQVDHLSDLLRDIPGVDVGGTHSLNQRINIRGLDDTDLAVIIDGASQNNYMFHHMGNLLLNPDLLKSVDIQVGTNSVVHSGLGGAVEFRTKQARDLLMPGQQFGGRVLVGINSNASRYLTLTGFGQLTDSVDLLVYGSAMNRDNFEDGEGVEVLGSDGNIYNGMIKLGWTIDANQRLSFKYDAYRDKGDYTARPDMGVRTNAAIGNGEVPLYPTEFDRDTLSAHYELELGSSLDLRADLYQNKTNLWRIYSPWETEGTATNTGLNLIANSKLTGAGLIHQLTYGLKWQRSDTDSFDTNGTVLSVGGEQSKELALFVEDELDFGNGLYITPGLRFNRYSKTPDVDRMEDSWTEWQSALATEYRFDNGLTLLASTTELFKGPQLGEVFINEQSGKVRNPDLEPETGRNNELGLRYHAGDKLGADQLTFAFTRFDTRIEGYIEPVDYPLDDCSGRGCVQWDQNLGEVEIQGFEASLLYVIGNLDALLTYADSDSRRIDGGSEAQPLEREVGDSAGISLSYLWSEYDLSLSWQLQHTRREGDKPSYHVHTLSASWAPSAQLDGLTLTLGVENLFDEFYVSHASRTGFSNHPVFGVLQLDDYEPGRNIKVSAAYHF</sequence>
<dbReference type="GO" id="GO:0015344">
    <property type="term" value="F:siderophore uptake transmembrane transporter activity"/>
    <property type="evidence" value="ECO:0007669"/>
    <property type="project" value="TreeGrafter"/>
</dbReference>
<keyword evidence="6 13" id="KW-0732">Signal</keyword>
<evidence type="ECO:0000256" key="8">
    <source>
        <dbReference type="ARBA" id="ARBA00023136"/>
    </source>
</evidence>
<dbReference type="InterPro" id="IPR037066">
    <property type="entry name" value="Plug_dom_sf"/>
</dbReference>
<evidence type="ECO:0000256" key="13">
    <source>
        <dbReference type="SAM" id="SignalP"/>
    </source>
</evidence>